<evidence type="ECO:0000313" key="7">
    <source>
        <dbReference type="Proteomes" id="UP000036027"/>
    </source>
</evidence>
<reference evidence="6 7" key="1">
    <citation type="submission" date="2014-11" db="EMBL/GenBank/DDBJ databases">
        <title>Genome of a novel goose pathogen.</title>
        <authorList>
            <person name="Hansen C.M."/>
            <person name="Hueffer K."/>
            <person name="Choi S.C."/>
        </authorList>
    </citation>
    <scope>NUCLEOTIDE SEQUENCE [LARGE SCALE GENOMIC DNA]</scope>
    <source>
        <strain evidence="6 7">KH1503</strain>
    </source>
</reference>
<name>A0A0J0YRP7_9NEIS</name>
<dbReference type="SUPFAM" id="SSF69593">
    <property type="entry name" value="Glycerol-3-phosphate (1)-acyltransferase"/>
    <property type="match status" value="1"/>
</dbReference>
<dbReference type="CDD" id="cd07989">
    <property type="entry name" value="LPLAT_AGPAT-like"/>
    <property type="match status" value="1"/>
</dbReference>
<dbReference type="Pfam" id="PF01553">
    <property type="entry name" value="Acyltransferase"/>
    <property type="match status" value="1"/>
</dbReference>
<protein>
    <submittedName>
        <fullName evidence="6">Acyl-phosphate glycerol 3-phosphate acyltransferase</fullName>
    </submittedName>
</protein>
<dbReference type="Proteomes" id="UP000036027">
    <property type="component" value="Unassembled WGS sequence"/>
</dbReference>
<comment type="caution">
    <text evidence="6">The sequence shown here is derived from an EMBL/GenBank/DDBJ whole genome shotgun (WGS) entry which is preliminary data.</text>
</comment>
<evidence type="ECO:0000313" key="6">
    <source>
        <dbReference type="EMBL" id="KLT72790.1"/>
    </source>
</evidence>
<evidence type="ECO:0000259" key="5">
    <source>
        <dbReference type="SMART" id="SM00563"/>
    </source>
</evidence>
<sequence length="246" mass="27843">MLLLRNLLYWLLLCLITPPMFLFLFPPALLFPNGAGKMGRLWALTLLWMLKNIIGLKYRVIGRENIPAGPAIICSKHQSGWETLALQEIFPLHVYVAKRELFKLPFFGWGLKLTKAIGIDRSNSAEASRQLMEQGIARRNEGLWIAIFPEGTRMPPGERGKYRYGGARMAKMFEMDLVPVALNSGEFWPRNSFMKYPGEITVIIGQPIAHNSGTPEEMMKRCEHWIEEQQSQISGVGPCAKSPKAV</sequence>
<keyword evidence="7" id="KW-1185">Reference proteome</keyword>
<keyword evidence="4" id="KW-0472">Membrane</keyword>
<keyword evidence="4" id="KW-1133">Transmembrane helix</keyword>
<comment type="pathway">
    <text evidence="1">Lipid metabolism.</text>
</comment>
<feature type="transmembrane region" description="Helical" evidence="4">
    <location>
        <begin position="7"/>
        <end position="29"/>
    </location>
</feature>
<dbReference type="PANTHER" id="PTHR10434:SF40">
    <property type="entry name" value="1-ACYL-SN-GLYCEROL-3-PHOSPHATE ACYLTRANSFERASE"/>
    <property type="match status" value="1"/>
</dbReference>
<gene>
    <name evidence="6" type="ORF">PL75_06430</name>
</gene>
<evidence type="ECO:0000256" key="1">
    <source>
        <dbReference type="ARBA" id="ARBA00005189"/>
    </source>
</evidence>
<keyword evidence="2 6" id="KW-0808">Transferase</keyword>
<dbReference type="RefSeq" id="WP_047761177.1">
    <property type="nucleotide sequence ID" value="NZ_CP091510.1"/>
</dbReference>
<keyword evidence="4" id="KW-0812">Transmembrane</keyword>
<dbReference type="OrthoDB" id="9812274at2"/>
<dbReference type="SMART" id="SM00563">
    <property type="entry name" value="PlsC"/>
    <property type="match status" value="1"/>
</dbReference>
<dbReference type="InterPro" id="IPR002123">
    <property type="entry name" value="Plipid/glycerol_acylTrfase"/>
</dbReference>
<evidence type="ECO:0000256" key="4">
    <source>
        <dbReference type="SAM" id="Phobius"/>
    </source>
</evidence>
<organism evidence="6 7">
    <name type="scientific">Neisseria arctica</name>
    <dbReference type="NCBI Taxonomy" id="1470200"/>
    <lineage>
        <taxon>Bacteria</taxon>
        <taxon>Pseudomonadati</taxon>
        <taxon>Pseudomonadota</taxon>
        <taxon>Betaproteobacteria</taxon>
        <taxon>Neisseriales</taxon>
        <taxon>Neisseriaceae</taxon>
        <taxon>Neisseria</taxon>
    </lineage>
</organism>
<dbReference type="PANTHER" id="PTHR10434">
    <property type="entry name" value="1-ACYL-SN-GLYCEROL-3-PHOSPHATE ACYLTRANSFERASE"/>
    <property type="match status" value="1"/>
</dbReference>
<keyword evidence="3 6" id="KW-0012">Acyltransferase</keyword>
<dbReference type="PATRIC" id="fig|1470200.3.peg.2503"/>
<evidence type="ECO:0000256" key="2">
    <source>
        <dbReference type="ARBA" id="ARBA00022679"/>
    </source>
</evidence>
<proteinExistence type="predicted"/>
<feature type="domain" description="Phospholipid/glycerol acyltransferase" evidence="5">
    <location>
        <begin position="71"/>
        <end position="185"/>
    </location>
</feature>
<dbReference type="AlphaFoldDB" id="A0A0J0YRP7"/>
<dbReference type="GO" id="GO:0003841">
    <property type="term" value="F:1-acylglycerol-3-phosphate O-acyltransferase activity"/>
    <property type="evidence" value="ECO:0007669"/>
    <property type="project" value="TreeGrafter"/>
</dbReference>
<dbReference type="STRING" id="1470200.PL75_06430"/>
<evidence type="ECO:0000256" key="3">
    <source>
        <dbReference type="ARBA" id="ARBA00023315"/>
    </source>
</evidence>
<accession>A0A0J0YRP7</accession>
<dbReference type="GO" id="GO:0006654">
    <property type="term" value="P:phosphatidic acid biosynthetic process"/>
    <property type="evidence" value="ECO:0007669"/>
    <property type="project" value="TreeGrafter"/>
</dbReference>
<dbReference type="EMBL" id="JTDO01000009">
    <property type="protein sequence ID" value="KLT72790.1"/>
    <property type="molecule type" value="Genomic_DNA"/>
</dbReference>